<feature type="transmembrane region" description="Helical" evidence="5">
    <location>
        <begin position="101"/>
        <end position="120"/>
    </location>
</feature>
<keyword evidence="2 5" id="KW-0812">Transmembrane</keyword>
<evidence type="ECO:0000256" key="2">
    <source>
        <dbReference type="ARBA" id="ARBA00022692"/>
    </source>
</evidence>
<dbReference type="NCBIfam" id="NF010196">
    <property type="entry name" value="PRK13673.1-3"/>
    <property type="match status" value="1"/>
</dbReference>
<accession>A0ABV5WCU3</accession>
<evidence type="ECO:0000256" key="4">
    <source>
        <dbReference type="ARBA" id="ARBA00023136"/>
    </source>
</evidence>
<gene>
    <name evidence="6" type="ORF">ACFFMS_07650</name>
</gene>
<proteinExistence type="inferred from homology"/>
<evidence type="ECO:0000256" key="1">
    <source>
        <dbReference type="ARBA" id="ARBA00022475"/>
    </source>
</evidence>
<name>A0ABV5WCU3_9BACI</name>
<dbReference type="HAMAP" id="MF_01536">
    <property type="entry name" value="UPF0344"/>
    <property type="match status" value="1"/>
</dbReference>
<keyword evidence="4 5" id="KW-0472">Membrane</keyword>
<evidence type="ECO:0000313" key="7">
    <source>
        <dbReference type="Proteomes" id="UP001589609"/>
    </source>
</evidence>
<feature type="transmembrane region" description="Helical" evidence="5">
    <location>
        <begin position="71"/>
        <end position="89"/>
    </location>
</feature>
<feature type="transmembrane region" description="Helical" evidence="5">
    <location>
        <begin position="6"/>
        <end position="27"/>
    </location>
</feature>
<dbReference type="EMBL" id="JBHMAF010000028">
    <property type="protein sequence ID" value="MFB9758394.1"/>
    <property type="molecule type" value="Genomic_DNA"/>
</dbReference>
<dbReference type="RefSeq" id="WP_129731702.1">
    <property type="nucleotide sequence ID" value="NZ_JAPCYI010000001.1"/>
</dbReference>
<comment type="similarity">
    <text evidence="5">Belongs to the UPF0344 family.</text>
</comment>
<comment type="caution">
    <text evidence="6">The sequence shown here is derived from an EMBL/GenBank/DDBJ whole genome shotgun (WGS) entry which is preliminary data.</text>
</comment>
<feature type="transmembrane region" description="Helical" evidence="5">
    <location>
        <begin position="39"/>
        <end position="59"/>
    </location>
</feature>
<sequence>MTDHTTDLHITAWVLGIILFFVASAMYRNRNSKAKMIHMIVRLLYIVIVITGFLLYQGIMSSPTTPHMQYGIKMLAGIWVIVAMEMILVRTNKGKSTNAGWIQFVIAFLVVLYLGLRLPFGFHPFA</sequence>
<dbReference type="Proteomes" id="UP001589609">
    <property type="component" value="Unassembled WGS sequence"/>
</dbReference>
<keyword evidence="7" id="KW-1185">Reference proteome</keyword>
<evidence type="ECO:0000256" key="5">
    <source>
        <dbReference type="HAMAP-Rule" id="MF_01536"/>
    </source>
</evidence>
<reference evidence="6 7" key="1">
    <citation type="submission" date="2024-09" db="EMBL/GenBank/DDBJ databases">
        <authorList>
            <person name="Sun Q."/>
            <person name="Mori K."/>
        </authorList>
    </citation>
    <scope>NUCLEOTIDE SEQUENCE [LARGE SCALE GENOMIC DNA]</scope>
    <source>
        <strain evidence="6 7">JCM 11201</strain>
    </source>
</reference>
<comment type="subcellular location">
    <subcellularLocation>
        <location evidence="5">Cell membrane</location>
        <topology evidence="5">Multi-pass membrane protein</topology>
    </subcellularLocation>
</comment>
<protein>
    <recommendedName>
        <fullName evidence="5">UPF0344 protein ACFFMS_07650</fullName>
    </recommendedName>
</protein>
<evidence type="ECO:0000256" key="3">
    <source>
        <dbReference type="ARBA" id="ARBA00022989"/>
    </source>
</evidence>
<dbReference type="InterPro" id="IPR010899">
    <property type="entry name" value="UPF0344"/>
</dbReference>
<keyword evidence="3 5" id="KW-1133">Transmembrane helix</keyword>
<dbReference type="Pfam" id="PF07457">
    <property type="entry name" value="DUF1516"/>
    <property type="match status" value="1"/>
</dbReference>
<organism evidence="6 7">
    <name type="scientific">Ectobacillus funiculus</name>
    <dbReference type="NCBI Taxonomy" id="137993"/>
    <lineage>
        <taxon>Bacteria</taxon>
        <taxon>Bacillati</taxon>
        <taxon>Bacillota</taxon>
        <taxon>Bacilli</taxon>
        <taxon>Bacillales</taxon>
        <taxon>Bacillaceae</taxon>
        <taxon>Ectobacillus</taxon>
    </lineage>
</organism>
<keyword evidence="1 5" id="KW-1003">Cell membrane</keyword>
<evidence type="ECO:0000313" key="6">
    <source>
        <dbReference type="EMBL" id="MFB9758394.1"/>
    </source>
</evidence>